<dbReference type="PANTHER" id="PTHR43792">
    <property type="entry name" value="GNAT FAMILY, PUTATIVE (AFU_ORTHOLOGUE AFUA_3G00765)-RELATED-RELATED"/>
    <property type="match status" value="1"/>
</dbReference>
<keyword evidence="3" id="KW-1185">Reference proteome</keyword>
<dbReference type="InterPro" id="IPR016181">
    <property type="entry name" value="Acyl_CoA_acyltransferase"/>
</dbReference>
<accession>A0ABP9XGF9</accession>
<organism evidence="2 3">
    <name type="scientific">Deinococcus aluminii</name>
    <dbReference type="NCBI Taxonomy" id="1656885"/>
    <lineage>
        <taxon>Bacteria</taxon>
        <taxon>Thermotogati</taxon>
        <taxon>Deinococcota</taxon>
        <taxon>Deinococci</taxon>
        <taxon>Deinococcales</taxon>
        <taxon>Deinococcaceae</taxon>
        <taxon>Deinococcus</taxon>
    </lineage>
</organism>
<dbReference type="PROSITE" id="PS51186">
    <property type="entry name" value="GNAT"/>
    <property type="match status" value="1"/>
</dbReference>
<dbReference type="Pfam" id="PF13302">
    <property type="entry name" value="Acetyltransf_3"/>
    <property type="match status" value="1"/>
</dbReference>
<evidence type="ECO:0000313" key="3">
    <source>
        <dbReference type="Proteomes" id="UP001404956"/>
    </source>
</evidence>
<name>A0ABP9XGF9_9DEIO</name>
<comment type="caution">
    <text evidence="2">The sequence shown here is derived from an EMBL/GenBank/DDBJ whole genome shotgun (WGS) entry which is preliminary data.</text>
</comment>
<dbReference type="PANTHER" id="PTHR43792:SF13">
    <property type="entry name" value="ACETYLTRANSFERASE"/>
    <property type="match status" value="1"/>
</dbReference>
<proteinExistence type="predicted"/>
<dbReference type="InterPro" id="IPR051531">
    <property type="entry name" value="N-acetyltransferase"/>
</dbReference>
<sequence length="174" mass="18833">MYAETSRLLLVPLTREVIETRLAHDTFQAAVPTPQGPLTVSYPPAWPGDLLPLFPRRLADFNPEKEAWSATLVERATLTAIGQMGAKGTPDAHGDQEIGYGLNPEVWNQGYATEAVGALVAALLARPDVRRVTAQTAITNPASGRVLEKLGFSRVGTAWDEEDGDLLVWARGTE</sequence>
<dbReference type="Gene3D" id="3.40.630.30">
    <property type="match status" value="1"/>
</dbReference>
<protein>
    <recommendedName>
        <fullName evidence="1">N-acetyltransferase domain-containing protein</fullName>
    </recommendedName>
</protein>
<dbReference type="EMBL" id="BAABRV010000007">
    <property type="protein sequence ID" value="GAA5534439.1"/>
    <property type="molecule type" value="Genomic_DNA"/>
</dbReference>
<dbReference type="InterPro" id="IPR000182">
    <property type="entry name" value="GNAT_dom"/>
</dbReference>
<evidence type="ECO:0000259" key="1">
    <source>
        <dbReference type="PROSITE" id="PS51186"/>
    </source>
</evidence>
<evidence type="ECO:0000313" key="2">
    <source>
        <dbReference type="EMBL" id="GAA5534439.1"/>
    </source>
</evidence>
<dbReference type="SUPFAM" id="SSF55729">
    <property type="entry name" value="Acyl-CoA N-acyltransferases (Nat)"/>
    <property type="match status" value="1"/>
</dbReference>
<reference evidence="2 3" key="1">
    <citation type="submission" date="2024-02" db="EMBL/GenBank/DDBJ databases">
        <title>Deinococcus aluminii NBRC 112889.</title>
        <authorList>
            <person name="Ichikawa N."/>
            <person name="Katano-Makiyama Y."/>
            <person name="Hidaka K."/>
        </authorList>
    </citation>
    <scope>NUCLEOTIDE SEQUENCE [LARGE SCALE GENOMIC DNA]</scope>
    <source>
        <strain evidence="2 3">NBRC 112889</strain>
    </source>
</reference>
<dbReference type="Proteomes" id="UP001404956">
    <property type="component" value="Unassembled WGS sequence"/>
</dbReference>
<gene>
    <name evidence="2" type="ORF">Dalu01_02850</name>
</gene>
<dbReference type="RefSeq" id="WP_345455916.1">
    <property type="nucleotide sequence ID" value="NZ_BAABRV010000007.1"/>
</dbReference>
<feature type="domain" description="N-acetyltransferase" evidence="1">
    <location>
        <begin position="40"/>
        <end position="174"/>
    </location>
</feature>